<comment type="catalytic activity">
    <reaction evidence="9 10">
        <text>L-arginyl-[protein] + NAD(+) = N(omega)-(ADP-D-ribosyl)-L-arginyl-[protein] + nicotinamide + H(+)</text>
        <dbReference type="Rhea" id="RHEA:19149"/>
        <dbReference type="Rhea" id="RHEA-COMP:10532"/>
        <dbReference type="Rhea" id="RHEA-COMP:15087"/>
        <dbReference type="ChEBI" id="CHEBI:15378"/>
        <dbReference type="ChEBI" id="CHEBI:17154"/>
        <dbReference type="ChEBI" id="CHEBI:29965"/>
        <dbReference type="ChEBI" id="CHEBI:57540"/>
        <dbReference type="ChEBI" id="CHEBI:142554"/>
        <dbReference type="EC" id="2.4.2.31"/>
    </reaction>
</comment>
<evidence type="ECO:0000256" key="5">
    <source>
        <dbReference type="ARBA" id="ARBA00022729"/>
    </source>
</evidence>
<dbReference type="SUPFAM" id="SSF56399">
    <property type="entry name" value="ADP-ribosylation"/>
    <property type="match status" value="1"/>
</dbReference>
<dbReference type="Gene3D" id="3.90.176.10">
    <property type="entry name" value="Toxin ADP-ribosyltransferase, Chain A, domain 1"/>
    <property type="match status" value="1"/>
</dbReference>
<dbReference type="Pfam" id="PF01129">
    <property type="entry name" value="ART"/>
    <property type="match status" value="1"/>
</dbReference>
<reference evidence="11 12" key="1">
    <citation type="submission" date="2019-09" db="EMBL/GenBank/DDBJ databases">
        <title>Bird 10,000 Genomes (B10K) Project - Family phase.</title>
        <authorList>
            <person name="Zhang G."/>
        </authorList>
    </citation>
    <scope>NUCLEOTIDE SEQUENCE [LARGE SCALE GENOMIC DNA]</scope>
    <source>
        <strain evidence="11">B10K-DU-001-26</strain>
        <tissue evidence="11">Muscle</tissue>
    </source>
</reference>
<keyword evidence="5 10" id="KW-0732">Signal</keyword>
<dbReference type="GO" id="GO:0044194">
    <property type="term" value="C:cytolytic granule"/>
    <property type="evidence" value="ECO:0007669"/>
    <property type="project" value="UniProtKB-ARBA"/>
</dbReference>
<feature type="non-terminal residue" evidence="11">
    <location>
        <position position="257"/>
    </location>
</feature>
<feature type="chain" id="PRO_5029945396" description="NAD(P)(+)--arginine ADP-ribosyltransferase" evidence="10">
    <location>
        <begin position="25"/>
        <end position="257"/>
    </location>
</feature>
<keyword evidence="12" id="KW-1185">Reference proteome</keyword>
<comment type="caution">
    <text evidence="11">The sequence shown here is derived from an EMBL/GenBank/DDBJ whole genome shotgun (WGS) entry which is preliminary data.</text>
</comment>
<evidence type="ECO:0000256" key="1">
    <source>
        <dbReference type="ARBA" id="ARBA00009558"/>
    </source>
</evidence>
<organism evidence="11 12">
    <name type="scientific">Irena cyanogastra</name>
    <name type="common">Philippine fairy-bluebird</name>
    <dbReference type="NCBI Taxonomy" id="175120"/>
    <lineage>
        <taxon>Eukaryota</taxon>
        <taxon>Metazoa</taxon>
        <taxon>Chordata</taxon>
        <taxon>Craniata</taxon>
        <taxon>Vertebrata</taxon>
        <taxon>Euteleostomi</taxon>
        <taxon>Archelosauria</taxon>
        <taxon>Archosauria</taxon>
        <taxon>Dinosauria</taxon>
        <taxon>Saurischia</taxon>
        <taxon>Theropoda</taxon>
        <taxon>Coelurosauria</taxon>
        <taxon>Aves</taxon>
        <taxon>Neognathae</taxon>
        <taxon>Neoaves</taxon>
        <taxon>Telluraves</taxon>
        <taxon>Australaves</taxon>
        <taxon>Passeriformes</taxon>
        <taxon>Corvoidea</taxon>
        <taxon>Irenidae</taxon>
        <taxon>Irena</taxon>
    </lineage>
</organism>
<keyword evidence="8" id="KW-1015">Disulfide bond</keyword>
<keyword evidence="3 10" id="KW-0808">Transferase</keyword>
<evidence type="ECO:0000256" key="2">
    <source>
        <dbReference type="ARBA" id="ARBA00022676"/>
    </source>
</evidence>
<dbReference type="PANTHER" id="PTHR10339:SF19">
    <property type="entry name" value="GPI-LINKED NAD(P)(+)--ARGININE ADP-RIBOSYLTRANSFERASE 1"/>
    <property type="match status" value="1"/>
</dbReference>
<dbReference type="EMBL" id="VWZV01001663">
    <property type="protein sequence ID" value="NXI07768.1"/>
    <property type="molecule type" value="Genomic_DNA"/>
</dbReference>
<dbReference type="PRINTS" id="PR00970">
    <property type="entry name" value="RIBTRNSFRASE"/>
</dbReference>
<feature type="non-terminal residue" evidence="11">
    <location>
        <position position="1"/>
    </location>
</feature>
<dbReference type="GO" id="GO:0003950">
    <property type="term" value="F:NAD+ poly-ADP-ribosyltransferase activity"/>
    <property type="evidence" value="ECO:0007669"/>
    <property type="project" value="UniProtKB-ARBA"/>
</dbReference>
<evidence type="ECO:0000256" key="10">
    <source>
        <dbReference type="RuleBase" id="RU361228"/>
    </source>
</evidence>
<dbReference type="InterPro" id="IPR000768">
    <property type="entry name" value="ART"/>
</dbReference>
<evidence type="ECO:0000256" key="4">
    <source>
        <dbReference type="ARBA" id="ARBA00022695"/>
    </source>
</evidence>
<dbReference type="EC" id="2.4.2.31" evidence="10"/>
<dbReference type="PANTHER" id="PTHR10339">
    <property type="entry name" value="ADP-RIBOSYLTRANSFERASE"/>
    <property type="match status" value="1"/>
</dbReference>
<accession>A0A7K9Q8K3</accession>
<keyword evidence="6 10" id="KW-0521">NADP</keyword>
<sequence>WPLPSMALLAHTLALLAMAVATVAITVLPLNTALDSFDDQYRGCGPAMTELLPALNCSEFQQNPLFARVWAKAAAEWWRRGPPVTPLSPAQATAIMAFTMDGLDSVFNAAVRVAGCSHWEYRDTFHFKMLHFLLTQALGTLRDALPGQCRDMFQQVCGVRIEAQFAQFMPTLLSKPMAQCLGEQTVFQVHTCHSADIAYCSEHLPEYEVWTPPFETFEVTEVTGEGDKAQIQLCSSGTFSKYNCEWLQGDSRGDSLG</sequence>
<proteinExistence type="inferred from homology"/>
<dbReference type="GO" id="GO:0016779">
    <property type="term" value="F:nucleotidyltransferase activity"/>
    <property type="evidence" value="ECO:0007669"/>
    <property type="project" value="UniProtKB-KW"/>
</dbReference>
<dbReference type="AlphaFoldDB" id="A0A7K9Q8K3"/>
<keyword evidence="7 10" id="KW-0520">NAD</keyword>
<evidence type="ECO:0000256" key="7">
    <source>
        <dbReference type="ARBA" id="ARBA00023027"/>
    </source>
</evidence>
<evidence type="ECO:0000256" key="3">
    <source>
        <dbReference type="ARBA" id="ARBA00022679"/>
    </source>
</evidence>
<protein>
    <recommendedName>
        <fullName evidence="10">NAD(P)(+)--arginine ADP-ribosyltransferase</fullName>
        <ecNumber evidence="10">2.4.2.31</ecNumber>
    </recommendedName>
    <alternativeName>
        <fullName evidence="10">Mono(ADP-ribosyl)transferase</fullName>
    </alternativeName>
</protein>
<evidence type="ECO:0000313" key="12">
    <source>
        <dbReference type="Proteomes" id="UP000530962"/>
    </source>
</evidence>
<feature type="signal peptide" evidence="10">
    <location>
        <begin position="1"/>
        <end position="24"/>
    </location>
</feature>
<evidence type="ECO:0000256" key="9">
    <source>
        <dbReference type="ARBA" id="ARBA00047597"/>
    </source>
</evidence>
<dbReference type="FunFam" id="3.90.176.10:FF:000001">
    <property type="entry name" value="NAD(P)(+)--arginine ADP-ribosyltransferase"/>
    <property type="match status" value="1"/>
</dbReference>
<dbReference type="InterPro" id="IPR050999">
    <property type="entry name" value="ADP-ribosyltransferase_ARG"/>
</dbReference>
<name>A0A7K9Q8K3_IRECY</name>
<keyword evidence="2 10" id="KW-0328">Glycosyltransferase</keyword>
<gene>
    <name evidence="11" type="primary">Nrt2_0</name>
    <name evidence="11" type="ORF">IRECYA_R04082</name>
</gene>
<evidence type="ECO:0000256" key="6">
    <source>
        <dbReference type="ARBA" id="ARBA00022857"/>
    </source>
</evidence>
<dbReference type="PROSITE" id="PS01291">
    <property type="entry name" value="ART"/>
    <property type="match status" value="1"/>
</dbReference>
<evidence type="ECO:0000313" key="11">
    <source>
        <dbReference type="EMBL" id="NXI07768.1"/>
    </source>
</evidence>
<dbReference type="GO" id="GO:0005615">
    <property type="term" value="C:extracellular space"/>
    <property type="evidence" value="ECO:0007669"/>
    <property type="project" value="UniProtKB-ARBA"/>
</dbReference>
<evidence type="ECO:0000256" key="8">
    <source>
        <dbReference type="ARBA" id="ARBA00023157"/>
    </source>
</evidence>
<keyword evidence="4" id="KW-0548">Nucleotidyltransferase</keyword>
<dbReference type="Proteomes" id="UP000530962">
    <property type="component" value="Unassembled WGS sequence"/>
</dbReference>
<dbReference type="GO" id="GO:0046677">
    <property type="term" value="P:response to antibiotic"/>
    <property type="evidence" value="ECO:0007669"/>
    <property type="project" value="UniProtKB-ARBA"/>
</dbReference>
<comment type="similarity">
    <text evidence="1 10">Belongs to the Arg-specific ADP-ribosyltransferase family.</text>
</comment>
<dbReference type="GO" id="GO:0106274">
    <property type="term" value="F:NAD+-protein-arginine ADP-ribosyltransferase activity"/>
    <property type="evidence" value="ECO:0007669"/>
    <property type="project" value="UniProtKB-EC"/>
</dbReference>